<keyword evidence="5 7" id="KW-1133">Transmembrane helix</keyword>
<organism evidence="8 9">
    <name type="scientific">Bordetella genomosp. 5</name>
    <dbReference type="NCBI Taxonomy" id="1395608"/>
    <lineage>
        <taxon>Bacteria</taxon>
        <taxon>Pseudomonadati</taxon>
        <taxon>Pseudomonadota</taxon>
        <taxon>Betaproteobacteria</taxon>
        <taxon>Burkholderiales</taxon>
        <taxon>Alcaligenaceae</taxon>
        <taxon>Bordetella</taxon>
    </lineage>
</organism>
<gene>
    <name evidence="8" type="ORF">CAL25_08775</name>
</gene>
<keyword evidence="3" id="KW-1003">Cell membrane</keyword>
<evidence type="ECO:0000256" key="5">
    <source>
        <dbReference type="ARBA" id="ARBA00022989"/>
    </source>
</evidence>
<dbReference type="OrthoDB" id="280866at2"/>
<keyword evidence="9" id="KW-1185">Reference proteome</keyword>
<evidence type="ECO:0000313" key="9">
    <source>
        <dbReference type="Proteomes" id="UP000216913"/>
    </source>
</evidence>
<dbReference type="AlphaFoldDB" id="A0A261TT41"/>
<protein>
    <submittedName>
        <fullName evidence="8">GntR family transcriptional regulator</fullName>
    </submittedName>
</protein>
<dbReference type="Proteomes" id="UP000216913">
    <property type="component" value="Unassembled WGS sequence"/>
</dbReference>
<feature type="transmembrane region" description="Helical" evidence="7">
    <location>
        <begin position="44"/>
        <end position="64"/>
    </location>
</feature>
<evidence type="ECO:0000256" key="4">
    <source>
        <dbReference type="ARBA" id="ARBA00022692"/>
    </source>
</evidence>
<dbReference type="Pfam" id="PF07681">
    <property type="entry name" value="DoxX"/>
    <property type="match status" value="1"/>
</dbReference>
<evidence type="ECO:0000256" key="3">
    <source>
        <dbReference type="ARBA" id="ARBA00022475"/>
    </source>
</evidence>
<dbReference type="PANTHER" id="PTHR33452:SF1">
    <property type="entry name" value="INNER MEMBRANE PROTEIN YPHA-RELATED"/>
    <property type="match status" value="1"/>
</dbReference>
<dbReference type="EMBL" id="NEVP01000005">
    <property type="protein sequence ID" value="OZI52826.1"/>
    <property type="molecule type" value="Genomic_DNA"/>
</dbReference>
<feature type="transmembrane region" description="Helical" evidence="7">
    <location>
        <begin position="71"/>
        <end position="89"/>
    </location>
</feature>
<name>A0A261TT41_9BORD</name>
<comment type="similarity">
    <text evidence="2">Belongs to the DoxX family.</text>
</comment>
<comment type="subcellular location">
    <subcellularLocation>
        <location evidence="1">Cell membrane</location>
        <topology evidence="1">Multi-pass membrane protein</topology>
    </subcellularLocation>
</comment>
<dbReference type="InterPro" id="IPR051907">
    <property type="entry name" value="DoxX-like_oxidoreductase"/>
</dbReference>
<accession>A0A261TT41</accession>
<evidence type="ECO:0000256" key="6">
    <source>
        <dbReference type="ARBA" id="ARBA00023136"/>
    </source>
</evidence>
<proteinExistence type="inferred from homology"/>
<keyword evidence="6 7" id="KW-0472">Membrane</keyword>
<feature type="transmembrane region" description="Helical" evidence="7">
    <location>
        <begin position="12"/>
        <end position="38"/>
    </location>
</feature>
<evidence type="ECO:0000256" key="2">
    <source>
        <dbReference type="ARBA" id="ARBA00006679"/>
    </source>
</evidence>
<evidence type="ECO:0000313" key="8">
    <source>
        <dbReference type="EMBL" id="OZI52826.1"/>
    </source>
</evidence>
<keyword evidence="4 7" id="KW-0812">Transmembrane</keyword>
<dbReference type="RefSeq" id="WP_094799580.1">
    <property type="nucleotide sequence ID" value="NZ_NEVN01000005.1"/>
</dbReference>
<dbReference type="PANTHER" id="PTHR33452">
    <property type="entry name" value="OXIDOREDUCTASE CATD-RELATED"/>
    <property type="match status" value="1"/>
</dbReference>
<reference evidence="8 9" key="1">
    <citation type="submission" date="2017-05" db="EMBL/GenBank/DDBJ databases">
        <title>Complete and WGS of Bordetella genogroups.</title>
        <authorList>
            <person name="Spilker T."/>
            <person name="LiPuma J."/>
        </authorList>
    </citation>
    <scope>NUCLEOTIDE SEQUENCE [LARGE SCALE GENOMIC DNA]</scope>
    <source>
        <strain evidence="8 9">AU10456</strain>
    </source>
</reference>
<dbReference type="InterPro" id="IPR032808">
    <property type="entry name" value="DoxX"/>
</dbReference>
<feature type="transmembrane region" description="Helical" evidence="7">
    <location>
        <begin position="109"/>
        <end position="127"/>
    </location>
</feature>
<evidence type="ECO:0000256" key="1">
    <source>
        <dbReference type="ARBA" id="ARBA00004651"/>
    </source>
</evidence>
<sequence>MIKSDDTGKLILRLALGILILLHGLFKLSSGVGGIAGMLSQHGLPAFLAYGAYVGEIVGPLLIILGIYTRLGALIIAVNMVVAILLAHSHQIAALNAQTGGWQIELQGMFLFTALALMFMGAGRFSLAGSGGRWN</sequence>
<comment type="caution">
    <text evidence="8">The sequence shown here is derived from an EMBL/GenBank/DDBJ whole genome shotgun (WGS) entry which is preliminary data.</text>
</comment>
<dbReference type="GO" id="GO:0005886">
    <property type="term" value="C:plasma membrane"/>
    <property type="evidence" value="ECO:0007669"/>
    <property type="project" value="UniProtKB-SubCell"/>
</dbReference>
<evidence type="ECO:0000256" key="7">
    <source>
        <dbReference type="SAM" id="Phobius"/>
    </source>
</evidence>